<keyword evidence="4 6" id="KW-0807">Transducer</keyword>
<dbReference type="CDD" id="cd11386">
    <property type="entry name" value="MCP_signal"/>
    <property type="match status" value="1"/>
</dbReference>
<gene>
    <name evidence="10" type="ORF">ACFPOF_24865</name>
</gene>
<evidence type="ECO:0000256" key="2">
    <source>
        <dbReference type="ARBA" id="ARBA00022475"/>
    </source>
</evidence>
<dbReference type="Proteomes" id="UP001596113">
    <property type="component" value="Unassembled WGS sequence"/>
</dbReference>
<dbReference type="Pfam" id="PF00672">
    <property type="entry name" value="HAMP"/>
    <property type="match status" value="1"/>
</dbReference>
<dbReference type="InterPro" id="IPR003660">
    <property type="entry name" value="HAMP_dom"/>
</dbReference>
<feature type="transmembrane region" description="Helical" evidence="7">
    <location>
        <begin position="182"/>
        <end position="206"/>
    </location>
</feature>
<organism evidence="10 11">
    <name type="scientific">Cohnella soli</name>
    <dbReference type="NCBI Taxonomy" id="425005"/>
    <lineage>
        <taxon>Bacteria</taxon>
        <taxon>Bacillati</taxon>
        <taxon>Bacillota</taxon>
        <taxon>Bacilli</taxon>
        <taxon>Bacillales</taxon>
        <taxon>Paenibacillaceae</taxon>
        <taxon>Cohnella</taxon>
    </lineage>
</organism>
<dbReference type="SUPFAM" id="SSF58104">
    <property type="entry name" value="Methyl-accepting chemotaxis protein (MCP) signaling domain"/>
    <property type="match status" value="1"/>
</dbReference>
<evidence type="ECO:0000256" key="1">
    <source>
        <dbReference type="ARBA" id="ARBA00004236"/>
    </source>
</evidence>
<dbReference type="InterPro" id="IPR004089">
    <property type="entry name" value="MCPsignal_dom"/>
</dbReference>
<evidence type="ECO:0000259" key="8">
    <source>
        <dbReference type="PROSITE" id="PS50111"/>
    </source>
</evidence>
<protein>
    <submittedName>
        <fullName evidence="10">Methyl-accepting chemotaxis protein</fullName>
    </submittedName>
</protein>
<keyword evidence="7" id="KW-0812">Transmembrane</keyword>
<comment type="similarity">
    <text evidence="5">Belongs to the methyl-accepting chemotaxis (MCP) protein family.</text>
</comment>
<dbReference type="PROSITE" id="PS50111">
    <property type="entry name" value="CHEMOTAXIS_TRANSDUC_2"/>
    <property type="match status" value="1"/>
</dbReference>
<dbReference type="Pfam" id="PF00015">
    <property type="entry name" value="MCPsignal"/>
    <property type="match status" value="1"/>
</dbReference>
<dbReference type="SMART" id="SM00304">
    <property type="entry name" value="HAMP"/>
    <property type="match status" value="1"/>
</dbReference>
<proteinExistence type="inferred from homology"/>
<feature type="domain" description="Methyl-accepting transducer" evidence="8">
    <location>
        <begin position="265"/>
        <end position="508"/>
    </location>
</feature>
<keyword evidence="7" id="KW-1133">Transmembrane helix</keyword>
<sequence>MKISTLIKAVAVFSGLLILLTIFSIFSLNSSFKDERSAVARQAEFKQLGFDLVNASDYLTNEARYYSVSGEKTHFNNYMTEVNVTKTRDHVVERLEELGAPKEELDLIAEAKQKSDALVKTETEAFAAVDAKNMEHARQLMYGADYDAAKSTIMKPIDQFQDKMNSRAAAEAKSAQQQANTWLNVTMTVLIVLAVFISFTMILFFVRIVRPVRDLNVSIENLAGSEGDLTVRLPVKGKDELGEIAASFNKMVTKLQDMLIQVVEGISSLSQSSREVSSSTNEIAMGNQQQAAAVDNVNEIFESIAEGMQSVAKSSEEAAAITMKAVGVANDGGQVIQSTLDDMAHMSEKMKDLAEKSNLIGDIVEMIDDIAEQTNLLALNAAIEAARAGESGKGFAVVADEVRKLAERSGEATKRIVAHIKTIKQNTEEAVIAVRQSNEMAQRAGTAFKDIVSMVKTSSNYITDIAAASEEQSVQSSDVYKTIQSMAAITEQTSAGAEENAAAAQNLTGLANTLERLVGTFKV</sequence>
<dbReference type="PROSITE" id="PS50885">
    <property type="entry name" value="HAMP"/>
    <property type="match status" value="1"/>
</dbReference>
<feature type="transmembrane region" description="Helical" evidence="7">
    <location>
        <begin position="6"/>
        <end position="28"/>
    </location>
</feature>
<dbReference type="PANTHER" id="PTHR32089:SF112">
    <property type="entry name" value="LYSOZYME-LIKE PROTEIN-RELATED"/>
    <property type="match status" value="1"/>
</dbReference>
<evidence type="ECO:0000256" key="7">
    <source>
        <dbReference type="SAM" id="Phobius"/>
    </source>
</evidence>
<evidence type="ECO:0000259" key="9">
    <source>
        <dbReference type="PROSITE" id="PS50885"/>
    </source>
</evidence>
<dbReference type="EMBL" id="JBHSMI010000052">
    <property type="protein sequence ID" value="MFC5405987.1"/>
    <property type="molecule type" value="Genomic_DNA"/>
</dbReference>
<evidence type="ECO:0000256" key="5">
    <source>
        <dbReference type="ARBA" id="ARBA00029447"/>
    </source>
</evidence>
<evidence type="ECO:0000256" key="3">
    <source>
        <dbReference type="ARBA" id="ARBA00023136"/>
    </source>
</evidence>
<evidence type="ECO:0000256" key="4">
    <source>
        <dbReference type="ARBA" id="ARBA00023224"/>
    </source>
</evidence>
<keyword evidence="11" id="KW-1185">Reference proteome</keyword>
<dbReference type="CDD" id="cd06225">
    <property type="entry name" value="HAMP"/>
    <property type="match status" value="1"/>
</dbReference>
<keyword evidence="3 7" id="KW-0472">Membrane</keyword>
<dbReference type="PRINTS" id="PR00260">
    <property type="entry name" value="CHEMTRNSDUCR"/>
</dbReference>
<dbReference type="InterPro" id="IPR004090">
    <property type="entry name" value="Chemotax_Me-accpt_rcpt"/>
</dbReference>
<evidence type="ECO:0000313" key="10">
    <source>
        <dbReference type="EMBL" id="MFC5405987.1"/>
    </source>
</evidence>
<dbReference type="SMART" id="SM00283">
    <property type="entry name" value="MA"/>
    <property type="match status" value="1"/>
</dbReference>
<comment type="caution">
    <text evidence="10">The sequence shown here is derived from an EMBL/GenBank/DDBJ whole genome shotgun (WGS) entry which is preliminary data.</text>
</comment>
<dbReference type="PANTHER" id="PTHR32089">
    <property type="entry name" value="METHYL-ACCEPTING CHEMOTAXIS PROTEIN MCPB"/>
    <property type="match status" value="1"/>
</dbReference>
<dbReference type="RefSeq" id="WP_378137767.1">
    <property type="nucleotide sequence ID" value="NZ_JBHSMI010000052.1"/>
</dbReference>
<comment type="subcellular location">
    <subcellularLocation>
        <location evidence="1">Cell membrane</location>
    </subcellularLocation>
</comment>
<dbReference type="Gene3D" id="1.10.287.950">
    <property type="entry name" value="Methyl-accepting chemotaxis protein"/>
    <property type="match status" value="1"/>
</dbReference>
<reference evidence="11" key="1">
    <citation type="journal article" date="2019" name="Int. J. Syst. Evol. Microbiol.">
        <title>The Global Catalogue of Microorganisms (GCM) 10K type strain sequencing project: providing services to taxonomists for standard genome sequencing and annotation.</title>
        <authorList>
            <consortium name="The Broad Institute Genomics Platform"/>
            <consortium name="The Broad Institute Genome Sequencing Center for Infectious Disease"/>
            <person name="Wu L."/>
            <person name="Ma J."/>
        </authorList>
    </citation>
    <scope>NUCLEOTIDE SEQUENCE [LARGE SCALE GENOMIC DNA]</scope>
    <source>
        <strain evidence="11">CGMCC 1.18575</strain>
    </source>
</reference>
<feature type="domain" description="HAMP" evidence="9">
    <location>
        <begin position="206"/>
        <end position="260"/>
    </location>
</feature>
<evidence type="ECO:0000256" key="6">
    <source>
        <dbReference type="PROSITE-ProRule" id="PRU00284"/>
    </source>
</evidence>
<evidence type="ECO:0000313" key="11">
    <source>
        <dbReference type="Proteomes" id="UP001596113"/>
    </source>
</evidence>
<accession>A0ABW0I1M2</accession>
<keyword evidence="2" id="KW-1003">Cell membrane</keyword>
<name>A0ABW0I1M2_9BACL</name>